<keyword evidence="2" id="KW-1185">Reference proteome</keyword>
<organism evidence="1 2">
    <name type="scientific">Wickerhamomyces pijperi</name>
    <name type="common">Yeast</name>
    <name type="synonym">Pichia pijperi</name>
    <dbReference type="NCBI Taxonomy" id="599730"/>
    <lineage>
        <taxon>Eukaryota</taxon>
        <taxon>Fungi</taxon>
        <taxon>Dikarya</taxon>
        <taxon>Ascomycota</taxon>
        <taxon>Saccharomycotina</taxon>
        <taxon>Saccharomycetes</taxon>
        <taxon>Phaffomycetales</taxon>
        <taxon>Wickerhamomycetaceae</taxon>
        <taxon>Wickerhamomyces</taxon>
    </lineage>
</organism>
<protein>
    <submittedName>
        <fullName evidence="1">Uncharacterized protein</fullName>
    </submittedName>
</protein>
<accession>A0A9P8PZ51</accession>
<gene>
    <name evidence="1" type="ORF">WICPIJ_007800</name>
</gene>
<comment type="caution">
    <text evidence="1">The sequence shown here is derived from an EMBL/GenBank/DDBJ whole genome shotgun (WGS) entry which is preliminary data.</text>
</comment>
<evidence type="ECO:0000313" key="1">
    <source>
        <dbReference type="EMBL" id="KAH3681242.1"/>
    </source>
</evidence>
<reference evidence="1" key="1">
    <citation type="journal article" date="2021" name="Open Biol.">
        <title>Shared evolutionary footprints suggest mitochondrial oxidative damage underlies multiple complex I losses in fungi.</title>
        <authorList>
            <person name="Schikora-Tamarit M.A."/>
            <person name="Marcet-Houben M."/>
            <person name="Nosek J."/>
            <person name="Gabaldon T."/>
        </authorList>
    </citation>
    <scope>NUCLEOTIDE SEQUENCE</scope>
    <source>
        <strain evidence="1">CBS2887</strain>
    </source>
</reference>
<name>A0A9P8PZ51_WICPI</name>
<evidence type="ECO:0000313" key="2">
    <source>
        <dbReference type="Proteomes" id="UP000774326"/>
    </source>
</evidence>
<dbReference type="EMBL" id="JAEUBG010004524">
    <property type="protein sequence ID" value="KAH3681242.1"/>
    <property type="molecule type" value="Genomic_DNA"/>
</dbReference>
<sequence length="179" mass="19738">MWLSALPFGPVALAPSRAQRRASSPVRLFDQLVEQLLFKDQVPGLFDLHLQRDVPAAVFLRATGVKHLLRDTRLTDNLIVRVVRVAARVPSQDSHPDALIEDRPVVHWDKLHGVAVIVAGLDHSIALDGVSGPGIAVPELHRQHSLVGASFPSFEQDLLGVEVLLDRIPEDFLLEHFLG</sequence>
<reference evidence="1" key="2">
    <citation type="submission" date="2021-01" db="EMBL/GenBank/DDBJ databases">
        <authorList>
            <person name="Schikora-Tamarit M.A."/>
        </authorList>
    </citation>
    <scope>NUCLEOTIDE SEQUENCE</scope>
    <source>
        <strain evidence="1">CBS2887</strain>
    </source>
</reference>
<dbReference type="AlphaFoldDB" id="A0A9P8PZ51"/>
<dbReference type="Proteomes" id="UP000774326">
    <property type="component" value="Unassembled WGS sequence"/>
</dbReference>
<proteinExistence type="predicted"/>